<dbReference type="Proteomes" id="UP000318720">
    <property type="component" value="Unassembled WGS sequence"/>
</dbReference>
<accession>A0AAE9B258</accession>
<evidence type="ECO:0000313" key="3">
    <source>
        <dbReference type="Proteomes" id="UP000318720"/>
    </source>
</evidence>
<reference evidence="2 3" key="1">
    <citation type="submission" date="2019-03" db="EMBL/GenBank/DDBJ databases">
        <title>Comparative genomic analyses of the sweetpotato soil rot pathogen, Streptomyces ipomoeae.</title>
        <authorList>
            <person name="Ruschel Soares N."/>
            <person name="Badger J.H."/>
            <person name="Huguet-Tapia J.C."/>
            <person name="Clark C.A."/>
            <person name="Pettis G.S."/>
        </authorList>
    </citation>
    <scope>NUCLEOTIDE SEQUENCE [LARGE SCALE GENOMIC DNA]</scope>
    <source>
        <strain evidence="2 3">88-35</strain>
    </source>
</reference>
<protein>
    <recommendedName>
        <fullName evidence="4">DUF4760 domain-containing protein</fullName>
    </recommendedName>
</protein>
<comment type="caution">
    <text evidence="2">The sequence shown here is derived from an EMBL/GenBank/DDBJ whole genome shotgun (WGS) entry which is preliminary data.</text>
</comment>
<proteinExistence type="predicted"/>
<dbReference type="RefSeq" id="WP_141580916.1">
    <property type="nucleotide sequence ID" value="NZ_SPAZ01000045.1"/>
</dbReference>
<evidence type="ECO:0000256" key="1">
    <source>
        <dbReference type="SAM" id="Phobius"/>
    </source>
</evidence>
<name>A0AAE9B258_9ACTN</name>
<dbReference type="EMBL" id="SPAZ01000045">
    <property type="protein sequence ID" value="TQE38501.1"/>
    <property type="molecule type" value="Genomic_DNA"/>
</dbReference>
<keyword evidence="1" id="KW-0472">Membrane</keyword>
<evidence type="ECO:0000313" key="2">
    <source>
        <dbReference type="EMBL" id="TQE38501.1"/>
    </source>
</evidence>
<feature type="transmembrane region" description="Helical" evidence="1">
    <location>
        <begin position="6"/>
        <end position="28"/>
    </location>
</feature>
<evidence type="ECO:0008006" key="4">
    <source>
        <dbReference type="Google" id="ProtNLM"/>
    </source>
</evidence>
<sequence length="208" mass="23380">MGELLRVAAPVGSCIAAFAALVVTSLVWRRSRLAARLEVVRGLHAELISDSAAKDRHTLGSLHWQNREINPDGTERGEVMCAYFAMLWRFERLHAGRKVLLKEVNGRRDVALKMLDEQVYTHVAEYVCTFPVIKDKLTESNRDDRVFDGAYVKTFDQLRASLVDSFEDPEKKARLGAHTNNTEKCNCKCHEVSAKPPLPAQRPYGASV</sequence>
<keyword evidence="1" id="KW-1133">Transmembrane helix</keyword>
<keyword evidence="1" id="KW-0812">Transmembrane</keyword>
<organism evidence="2 3">
    <name type="scientific">Streptomyces ipomoeae</name>
    <dbReference type="NCBI Taxonomy" id="103232"/>
    <lineage>
        <taxon>Bacteria</taxon>
        <taxon>Bacillati</taxon>
        <taxon>Actinomycetota</taxon>
        <taxon>Actinomycetes</taxon>
        <taxon>Kitasatosporales</taxon>
        <taxon>Streptomycetaceae</taxon>
        <taxon>Streptomyces</taxon>
    </lineage>
</organism>
<gene>
    <name evidence="2" type="ORF">Sipo8835_05205</name>
</gene>
<dbReference type="AlphaFoldDB" id="A0AAE9B258"/>